<dbReference type="EMBL" id="JASDAP010000027">
    <property type="protein sequence ID" value="KAK1877184.1"/>
    <property type="molecule type" value="Genomic_DNA"/>
</dbReference>
<evidence type="ECO:0000313" key="3">
    <source>
        <dbReference type="Proteomes" id="UP001228049"/>
    </source>
</evidence>
<dbReference type="GO" id="GO:0005634">
    <property type="term" value="C:nucleus"/>
    <property type="evidence" value="ECO:0007669"/>
    <property type="project" value="TreeGrafter"/>
</dbReference>
<dbReference type="GO" id="GO:0006355">
    <property type="term" value="P:regulation of DNA-templated transcription"/>
    <property type="evidence" value="ECO:0007669"/>
    <property type="project" value="TreeGrafter"/>
</dbReference>
<comment type="caution">
    <text evidence="2">The sequence shown here is derived from an EMBL/GenBank/DDBJ whole genome shotgun (WGS) entry which is preliminary data.</text>
</comment>
<sequence>MENLTSEDNHNCIETFSSYEESLPSAEGSPSRMGRSAKSKNNMNCRRKREFISDEKKDACYWEKRRKNNEAASAPGRSDASMIWSGEPCPCTE</sequence>
<name>A0AAD9B7W2_DISEL</name>
<organism evidence="2 3">
    <name type="scientific">Dissostichus eleginoides</name>
    <name type="common">Patagonian toothfish</name>
    <name type="synonym">Dissostichus amissus</name>
    <dbReference type="NCBI Taxonomy" id="100907"/>
    <lineage>
        <taxon>Eukaryota</taxon>
        <taxon>Metazoa</taxon>
        <taxon>Chordata</taxon>
        <taxon>Craniata</taxon>
        <taxon>Vertebrata</taxon>
        <taxon>Euteleostomi</taxon>
        <taxon>Actinopterygii</taxon>
        <taxon>Neopterygii</taxon>
        <taxon>Teleostei</taxon>
        <taxon>Neoteleostei</taxon>
        <taxon>Acanthomorphata</taxon>
        <taxon>Eupercaria</taxon>
        <taxon>Perciformes</taxon>
        <taxon>Notothenioidei</taxon>
        <taxon>Nototheniidae</taxon>
        <taxon>Dissostichus</taxon>
    </lineage>
</organism>
<feature type="region of interest" description="Disordered" evidence="1">
    <location>
        <begin position="17"/>
        <end position="45"/>
    </location>
</feature>
<keyword evidence="3" id="KW-1185">Reference proteome</keyword>
<protein>
    <submittedName>
        <fullName evidence="2">Nuclear factor interleukin-3-regulated protein</fullName>
    </submittedName>
</protein>
<dbReference type="GO" id="GO:0007623">
    <property type="term" value="P:circadian rhythm"/>
    <property type="evidence" value="ECO:0007669"/>
    <property type="project" value="TreeGrafter"/>
</dbReference>
<dbReference type="Proteomes" id="UP001228049">
    <property type="component" value="Unassembled WGS sequence"/>
</dbReference>
<reference evidence="2" key="1">
    <citation type="submission" date="2023-04" db="EMBL/GenBank/DDBJ databases">
        <title>Chromosome-level genome of Chaenocephalus aceratus.</title>
        <authorList>
            <person name="Park H."/>
        </authorList>
    </citation>
    <scope>NUCLEOTIDE SEQUENCE</scope>
    <source>
        <strain evidence="2">DE</strain>
        <tissue evidence="2">Muscle</tissue>
    </source>
</reference>
<dbReference type="PANTHER" id="PTHR15284:SF4">
    <property type="entry name" value="E4 BINDING PROTEIN 4-2"/>
    <property type="match status" value="1"/>
</dbReference>
<evidence type="ECO:0000313" key="2">
    <source>
        <dbReference type="EMBL" id="KAK1877184.1"/>
    </source>
</evidence>
<dbReference type="AlphaFoldDB" id="A0AAD9B7W2"/>
<accession>A0AAD9B7W2</accession>
<dbReference type="GO" id="GO:0003677">
    <property type="term" value="F:DNA binding"/>
    <property type="evidence" value="ECO:0007669"/>
    <property type="project" value="InterPro"/>
</dbReference>
<dbReference type="InterPro" id="IPR047229">
    <property type="entry name" value="NFIL3-like"/>
</dbReference>
<proteinExistence type="predicted"/>
<dbReference type="PANTHER" id="PTHR15284">
    <property type="entry name" value="NUCLEAR FACTOR INTERLEUKIN-3-REGULATED PROTEIN"/>
    <property type="match status" value="1"/>
</dbReference>
<gene>
    <name evidence="2" type="ORF">KUDE01_002500</name>
</gene>
<evidence type="ECO:0000256" key="1">
    <source>
        <dbReference type="SAM" id="MobiDB-lite"/>
    </source>
</evidence>
<feature type="region of interest" description="Disordered" evidence="1">
    <location>
        <begin position="67"/>
        <end position="93"/>
    </location>
</feature>